<dbReference type="InterPro" id="IPR027417">
    <property type="entry name" value="P-loop_NTPase"/>
</dbReference>
<dbReference type="Pfam" id="PF13191">
    <property type="entry name" value="AAA_16"/>
    <property type="match status" value="1"/>
</dbReference>
<feature type="non-terminal residue" evidence="2">
    <location>
        <position position="1"/>
    </location>
</feature>
<name>B8LDK6_THAPS</name>
<dbReference type="EMBL" id="DS999420">
    <property type="protein sequence ID" value="EED86566.1"/>
    <property type="molecule type" value="Genomic_DNA"/>
</dbReference>
<evidence type="ECO:0000313" key="2">
    <source>
        <dbReference type="EMBL" id="EED86566.1"/>
    </source>
</evidence>
<dbReference type="AlphaFoldDB" id="B8LDK6"/>
<organism evidence="2 3">
    <name type="scientific">Thalassiosira pseudonana</name>
    <name type="common">Marine diatom</name>
    <name type="synonym">Cyclotella nana</name>
    <dbReference type="NCBI Taxonomy" id="35128"/>
    <lineage>
        <taxon>Eukaryota</taxon>
        <taxon>Sar</taxon>
        <taxon>Stramenopiles</taxon>
        <taxon>Ochrophyta</taxon>
        <taxon>Bacillariophyta</taxon>
        <taxon>Coscinodiscophyceae</taxon>
        <taxon>Thalassiosirophycidae</taxon>
        <taxon>Thalassiosirales</taxon>
        <taxon>Thalassiosiraceae</taxon>
        <taxon>Thalassiosira</taxon>
    </lineage>
</organism>
<dbReference type="Gene3D" id="3.40.50.300">
    <property type="entry name" value="P-loop containing nucleotide triphosphate hydrolases"/>
    <property type="match status" value="1"/>
</dbReference>
<evidence type="ECO:0000313" key="3">
    <source>
        <dbReference type="Proteomes" id="UP000001449"/>
    </source>
</evidence>
<accession>B8LDK6</accession>
<dbReference type="InParanoid" id="B8LDK6"/>
<dbReference type="PANTHER" id="PTHR43642:SF1">
    <property type="entry name" value="HYBRID SIGNAL TRANSDUCTION HISTIDINE KINASE G"/>
    <property type="match status" value="1"/>
</dbReference>
<dbReference type="Proteomes" id="UP000001449">
    <property type="component" value="Unassembled WGS sequence"/>
</dbReference>
<proteinExistence type="predicted"/>
<reference evidence="2 3" key="1">
    <citation type="journal article" date="2004" name="Science">
        <title>The genome of the diatom Thalassiosira pseudonana: ecology, evolution, and metabolism.</title>
        <authorList>
            <person name="Armbrust E.V."/>
            <person name="Berges J.A."/>
            <person name="Bowler C."/>
            <person name="Green B.R."/>
            <person name="Martinez D."/>
            <person name="Putnam N.H."/>
            <person name="Zhou S."/>
            <person name="Allen A.E."/>
            <person name="Apt K.E."/>
            <person name="Bechner M."/>
            <person name="Brzezinski M.A."/>
            <person name="Chaal B.K."/>
            <person name="Chiovitti A."/>
            <person name="Davis A.K."/>
            <person name="Demarest M.S."/>
            <person name="Detter J.C."/>
            <person name="Glavina T."/>
            <person name="Goodstein D."/>
            <person name="Hadi M.Z."/>
            <person name="Hellsten U."/>
            <person name="Hildebrand M."/>
            <person name="Jenkins B.D."/>
            <person name="Jurka J."/>
            <person name="Kapitonov V.V."/>
            <person name="Kroger N."/>
            <person name="Lau W.W."/>
            <person name="Lane T.W."/>
            <person name="Larimer F.W."/>
            <person name="Lippmeier J.C."/>
            <person name="Lucas S."/>
            <person name="Medina M."/>
            <person name="Montsant A."/>
            <person name="Obornik M."/>
            <person name="Parker M.S."/>
            <person name="Palenik B."/>
            <person name="Pazour G.J."/>
            <person name="Richardson P.M."/>
            <person name="Rynearson T.A."/>
            <person name="Saito M.A."/>
            <person name="Schwartz D.C."/>
            <person name="Thamatrakoln K."/>
            <person name="Valentin K."/>
            <person name="Vardi A."/>
            <person name="Wilkerson F.P."/>
            <person name="Rokhsar D.S."/>
        </authorList>
    </citation>
    <scope>NUCLEOTIDE SEQUENCE [LARGE SCALE GENOMIC DNA]</scope>
    <source>
        <strain evidence="2 3">CCMP1335</strain>
    </source>
</reference>
<gene>
    <name evidence="2" type="ORF">THAPSDRAFT_264621</name>
</gene>
<dbReference type="SUPFAM" id="SSF52540">
    <property type="entry name" value="P-loop containing nucleoside triphosphate hydrolases"/>
    <property type="match status" value="1"/>
</dbReference>
<dbReference type="PaxDb" id="35128-Thaps264621"/>
<feature type="domain" description="Orc1-like AAA ATPase" evidence="1">
    <location>
        <begin position="4"/>
        <end position="190"/>
    </location>
</feature>
<evidence type="ECO:0000259" key="1">
    <source>
        <dbReference type="Pfam" id="PF13191"/>
    </source>
</evidence>
<dbReference type="STRING" id="35128.B8LDK6"/>
<sequence length="972" mass="109672">PDSFYGRRSEVSMVLHSLDTVLKFGGKPVVTVVSGYAGTGKTTLLRQIDKPLGAAKGYMICCKFDRTSPPDTVLVIAIDAFVGGLLNSDNLEAKADMRLRIEGAVGDHVRGLKEIIPNLRIFMEERYTDTKYESSEVTTKDAGSFLLSKLICAISSKSHPTVMMFEDLQWADENALDTIQTIIMDKTTRYCLFLCSYRDNDSDPKDHVTAMFDRIQVQGAQLLNIRLGSSEKEAVNSLVSETLCLPLSLCRPLSAIVHKKTGGVMLFVTNFVNSLHEEGLIEFSLSTCRWEFDLEKIKLRDISGDIAEHLTERISRLPKLVLAGMKIAACLGATFDITILERAITGNGIEVHDFLSLLMESGFLVKISPHQYNWSHDQVHQAAYNLIPAAKRESSHLLIGSRIFLNTPTHEVNEVILEIVQNMNVGVRLLKSQEQKNELAQLNLIAGKKSVAASSFHSACTYFMVGVELLGDKWREENYDLAMQLFNTASEVLFITGDVARFSAVVDKPLIFAKTFEDGLHAKYSLVRFLASTGRMEEALEKNFSILGEFGELFPAQADVNPDLIYEELMSTKAILNNFTQEEILESEVLVDPRKKWLMKFMNIMLSILFSTKPEYIPLVGCRMARQSCEIGWCIDSVFGLGVYGHSSISILHDVDEGYKWVKFATSLLDRKLNGGKKFLPKMRTLYHTFISFWKEPFQATSAVLSDNHEEALLVGDVEMAISSTFNYCRQSLLCGQNLKIADEDCSELTSKMTQLKQIQFSLSHASHHLIVLTLMGQKRSSRPFDIFNGDIQNEDELLQYALSTGKTGVVQAIHSNRLFLAFWFKRYNEAAEMAENYRSRQMMRFIDVYHAFYEGLTSFALSRRSLDKPKWMALGNEAINSFEKWLEHSTWNFENKHLLLLAERHHVSGEVESAKEKYEASIASARKHHFLHEEGLAMELYGSFLKSNGDVAEATVQFANARERYEQWGAS</sequence>
<dbReference type="PANTHER" id="PTHR43642">
    <property type="entry name" value="HYBRID SIGNAL TRANSDUCTION HISTIDINE KINASE G"/>
    <property type="match status" value="1"/>
</dbReference>
<dbReference type="InterPro" id="IPR041664">
    <property type="entry name" value="AAA_16"/>
</dbReference>
<keyword evidence="3" id="KW-1185">Reference proteome</keyword>
<feature type="non-terminal residue" evidence="2">
    <location>
        <position position="972"/>
    </location>
</feature>
<dbReference type="RefSeq" id="XP_002297098.1">
    <property type="nucleotide sequence ID" value="XM_002297062.1"/>
</dbReference>
<dbReference type="GeneID" id="7444388"/>
<protein>
    <recommendedName>
        <fullName evidence="1">Orc1-like AAA ATPase domain-containing protein</fullName>
    </recommendedName>
</protein>
<dbReference type="KEGG" id="tps:THAPSDRAFT_264621"/>
<dbReference type="HOGENOM" id="CLU_001993_0_0_1"/>
<dbReference type="OMA" id="HERCETG"/>
<reference evidence="2 3" key="2">
    <citation type="journal article" date="2008" name="Nature">
        <title>The Phaeodactylum genome reveals the evolutionary history of diatom genomes.</title>
        <authorList>
            <person name="Bowler C."/>
            <person name="Allen A.E."/>
            <person name="Badger J.H."/>
            <person name="Grimwood J."/>
            <person name="Jabbari K."/>
            <person name="Kuo A."/>
            <person name="Maheswari U."/>
            <person name="Martens C."/>
            <person name="Maumus F."/>
            <person name="Otillar R.P."/>
            <person name="Rayko E."/>
            <person name="Salamov A."/>
            <person name="Vandepoele K."/>
            <person name="Beszteri B."/>
            <person name="Gruber A."/>
            <person name="Heijde M."/>
            <person name="Katinka M."/>
            <person name="Mock T."/>
            <person name="Valentin K."/>
            <person name="Verret F."/>
            <person name="Berges J.A."/>
            <person name="Brownlee C."/>
            <person name="Cadoret J.P."/>
            <person name="Chiovitti A."/>
            <person name="Choi C.J."/>
            <person name="Coesel S."/>
            <person name="De Martino A."/>
            <person name="Detter J.C."/>
            <person name="Durkin C."/>
            <person name="Falciatore A."/>
            <person name="Fournet J."/>
            <person name="Haruta M."/>
            <person name="Huysman M.J."/>
            <person name="Jenkins B.D."/>
            <person name="Jiroutova K."/>
            <person name="Jorgensen R.E."/>
            <person name="Joubert Y."/>
            <person name="Kaplan A."/>
            <person name="Kroger N."/>
            <person name="Kroth P.G."/>
            <person name="La Roche J."/>
            <person name="Lindquist E."/>
            <person name="Lommer M."/>
            <person name="Martin-Jezequel V."/>
            <person name="Lopez P.J."/>
            <person name="Lucas S."/>
            <person name="Mangogna M."/>
            <person name="McGinnis K."/>
            <person name="Medlin L.K."/>
            <person name="Montsant A."/>
            <person name="Oudot-Le Secq M.P."/>
            <person name="Napoli C."/>
            <person name="Obornik M."/>
            <person name="Parker M.S."/>
            <person name="Petit J.L."/>
            <person name="Porcel B.M."/>
            <person name="Poulsen N."/>
            <person name="Robison M."/>
            <person name="Rychlewski L."/>
            <person name="Rynearson T.A."/>
            <person name="Schmutz J."/>
            <person name="Shapiro H."/>
            <person name="Siaut M."/>
            <person name="Stanley M."/>
            <person name="Sussman M.R."/>
            <person name="Taylor A.R."/>
            <person name="Vardi A."/>
            <person name="von Dassow P."/>
            <person name="Vyverman W."/>
            <person name="Willis A."/>
            <person name="Wyrwicz L.S."/>
            <person name="Rokhsar D.S."/>
            <person name="Weissenbach J."/>
            <person name="Armbrust E.V."/>
            <person name="Green B.R."/>
            <person name="Van de Peer Y."/>
            <person name="Grigoriev I.V."/>
        </authorList>
    </citation>
    <scope>NUCLEOTIDE SEQUENCE [LARGE SCALE GENOMIC DNA]</scope>
    <source>
        <strain evidence="2 3">CCMP1335</strain>
    </source>
</reference>
<dbReference type="InterPro" id="IPR053159">
    <property type="entry name" value="Hybrid_Histidine_Kinase"/>
</dbReference>